<dbReference type="Gene3D" id="3.40.50.300">
    <property type="entry name" value="P-loop containing nucleotide triphosphate hydrolases"/>
    <property type="match status" value="1"/>
</dbReference>
<keyword evidence="2" id="KW-1185">Reference proteome</keyword>
<reference evidence="2" key="1">
    <citation type="submission" date="2023-07" db="EMBL/GenBank/DDBJ databases">
        <title>Characterization of two Paracoccaceae strains isolated from Phycosphere and proposal of Xinfangfangia lacusdiani sp. nov.</title>
        <authorList>
            <person name="Deng Y."/>
            <person name="Zhang Y.Q."/>
        </authorList>
    </citation>
    <scope>NUCLEOTIDE SEQUENCE [LARGE SCALE GENOMIC DNA]</scope>
    <source>
        <strain evidence="2">CPCC 101403</strain>
    </source>
</reference>
<name>A0ABU3EJV7_9RHOB</name>
<dbReference type="SUPFAM" id="SSF52540">
    <property type="entry name" value="P-loop containing nucleoside triphosphate hydrolases"/>
    <property type="match status" value="1"/>
</dbReference>
<organism evidence="1 2">
    <name type="scientific">Paracoccus broussonetiae</name>
    <dbReference type="NCBI Taxonomy" id="3075834"/>
    <lineage>
        <taxon>Bacteria</taxon>
        <taxon>Pseudomonadati</taxon>
        <taxon>Pseudomonadota</taxon>
        <taxon>Alphaproteobacteria</taxon>
        <taxon>Rhodobacterales</taxon>
        <taxon>Paracoccaceae</taxon>
        <taxon>Paracoccus</taxon>
    </lineage>
</organism>
<dbReference type="RefSeq" id="WP_311761615.1">
    <property type="nucleotide sequence ID" value="NZ_JAVRQI010000025.1"/>
</dbReference>
<dbReference type="EMBL" id="JAVRQI010000025">
    <property type="protein sequence ID" value="MDT1064530.1"/>
    <property type="molecule type" value="Genomic_DNA"/>
</dbReference>
<gene>
    <name evidence="1" type="ORF">RM190_21905</name>
</gene>
<sequence>MNNFRHLHAPVDGYVFVVTYGRSGSTLTQNLLNAIPGFVIRGENGNLTQFLGRAIDIVANDDMYRWRREDLAKPREERRPYLRPILGKPFDPWAGAERVDPDAFALGLMDLFVKQVLRPPKHCRVAGFKEIRFHEDPDFFSTHMDILRTLFPKARILFQRRNLEDVARSGWWRDHPREHVLSTLGLANRMFEAYANDHPDSCHIIDYEGLVSDIGHVRALHAFLGEPMDEPAVRAILARSLNH</sequence>
<evidence type="ECO:0000313" key="2">
    <source>
        <dbReference type="Proteomes" id="UP001251085"/>
    </source>
</evidence>
<accession>A0ABU3EJV7</accession>
<dbReference type="Pfam" id="PF13469">
    <property type="entry name" value="Sulfotransfer_3"/>
    <property type="match status" value="1"/>
</dbReference>
<protein>
    <submittedName>
        <fullName evidence="1">Sulfotransferase</fullName>
    </submittedName>
</protein>
<dbReference type="Proteomes" id="UP001251085">
    <property type="component" value="Unassembled WGS sequence"/>
</dbReference>
<dbReference type="InterPro" id="IPR027417">
    <property type="entry name" value="P-loop_NTPase"/>
</dbReference>
<proteinExistence type="predicted"/>
<comment type="caution">
    <text evidence="1">The sequence shown here is derived from an EMBL/GenBank/DDBJ whole genome shotgun (WGS) entry which is preliminary data.</text>
</comment>
<evidence type="ECO:0000313" key="1">
    <source>
        <dbReference type="EMBL" id="MDT1064530.1"/>
    </source>
</evidence>